<evidence type="ECO:0000313" key="1">
    <source>
        <dbReference type="EMBL" id="QQU56747.1"/>
    </source>
</evidence>
<evidence type="ECO:0000313" key="2">
    <source>
        <dbReference type="Proteomes" id="UP000595237"/>
    </source>
</evidence>
<dbReference type="InterPro" id="IPR021333">
    <property type="entry name" value="DUF2946"/>
</dbReference>
<organism evidence="1 2">
    <name type="scientific">Serratia liquefaciens</name>
    <dbReference type="NCBI Taxonomy" id="614"/>
    <lineage>
        <taxon>Bacteria</taxon>
        <taxon>Pseudomonadati</taxon>
        <taxon>Pseudomonadota</taxon>
        <taxon>Gammaproteobacteria</taxon>
        <taxon>Enterobacterales</taxon>
        <taxon>Yersiniaceae</taxon>
        <taxon>Serratia</taxon>
    </lineage>
</organism>
<dbReference type="RefSeq" id="WP_201896196.1">
    <property type="nucleotide sequence ID" value="NZ_CP068148.1"/>
</dbReference>
<dbReference type="EMBL" id="CP068148">
    <property type="protein sequence ID" value="QQU56747.1"/>
    <property type="molecule type" value="Genomic_DNA"/>
</dbReference>
<name>A0ABX7D8A9_SERLI</name>
<keyword evidence="2" id="KW-1185">Reference proteome</keyword>
<sequence length="146" mass="16198">MKLSIQHMRTLAWLGLFAMLMIFIAPSISTHLAKNSMDNSEMTGMPMSAEHAGHRTMMSQKLADSPPAGHNMADMSTGDCFNFCGYCSLFHHSPPLVILPSALPAINIQRAPSLIQNLFHIIIPSAFPPYQTRAPPFILINFIKYI</sequence>
<gene>
    <name evidence="1" type="ORF">I6I38_07060</name>
</gene>
<dbReference type="Pfam" id="PF11162">
    <property type="entry name" value="DUF2946"/>
    <property type="match status" value="1"/>
</dbReference>
<proteinExistence type="predicted"/>
<protein>
    <submittedName>
        <fullName evidence="1">DUF2946 domain-containing protein</fullName>
    </submittedName>
</protein>
<accession>A0ABX7D8A9</accession>
<reference evidence="1 2" key="1">
    <citation type="submission" date="2021-01" db="EMBL/GenBank/DDBJ databases">
        <title>FDA dAtabase for Regulatory Grade micrObial Sequences (FDA-ARGOS): Supporting development and validation of Infectious Disease Dx tests.</title>
        <authorList>
            <person name="Blissenbach B."/>
            <person name="Krut O."/>
            <person name="Tallon L."/>
            <person name="Sadzewicz L."/>
            <person name="Zhao X."/>
            <person name="Boylan J."/>
            <person name="Ott S."/>
            <person name="Bowen H."/>
            <person name="Vavikolanu K."/>
            <person name="Mehta A."/>
            <person name="Aluvathingal J."/>
            <person name="Nadendla S."/>
            <person name="Yan Y."/>
            <person name="Sichtig H."/>
        </authorList>
    </citation>
    <scope>NUCLEOTIDE SEQUENCE [LARGE SCALE GENOMIC DNA]</scope>
    <source>
        <strain evidence="1 2">FDAARGOS_1081</strain>
    </source>
</reference>
<dbReference type="Proteomes" id="UP000595237">
    <property type="component" value="Chromosome"/>
</dbReference>